<protein>
    <submittedName>
        <fullName evidence="1">Uncharacterized protein</fullName>
    </submittedName>
</protein>
<evidence type="ECO:0000313" key="2">
    <source>
        <dbReference type="Proteomes" id="UP001059844"/>
    </source>
</evidence>
<dbReference type="EMBL" id="CP101751">
    <property type="protein sequence ID" value="UUC44465.1"/>
    <property type="molecule type" value="Genomic_DNA"/>
</dbReference>
<proteinExistence type="predicted"/>
<name>A0ABY5IQB9_9FLAO</name>
<dbReference type="Proteomes" id="UP001059844">
    <property type="component" value="Chromosome"/>
</dbReference>
<sequence>MDRNTITILRSRISIPLDVAIQLLRENKGDIDASEQAFHNNNIKEIMLAAECDHETAKKHYELYKYNITKAIKKINSKEIVITTSEIPTGRNAIGFILWPENNDRVGYESTKRNDVFIPYVDFNLVINEFESVFPLQNPWNKMTEDSFDNCGHNYIDNKSCRIIVERIKQSKTDDPKVIEFKKQLIEWLDDKLSYADYITVYGNL</sequence>
<gene>
    <name evidence="1" type="ORF">NOX80_12585</name>
</gene>
<evidence type="ECO:0000313" key="1">
    <source>
        <dbReference type="EMBL" id="UUC44465.1"/>
    </source>
</evidence>
<keyword evidence="2" id="KW-1185">Reference proteome</keyword>
<organism evidence="1 2">
    <name type="scientific">Flavobacterium cerinum</name>
    <dbReference type="NCBI Taxonomy" id="2502784"/>
    <lineage>
        <taxon>Bacteria</taxon>
        <taxon>Pseudomonadati</taxon>
        <taxon>Bacteroidota</taxon>
        <taxon>Flavobacteriia</taxon>
        <taxon>Flavobacteriales</taxon>
        <taxon>Flavobacteriaceae</taxon>
        <taxon>Flavobacterium</taxon>
    </lineage>
</organism>
<accession>A0ABY5IQB9</accession>
<dbReference type="RefSeq" id="WP_256550141.1">
    <property type="nucleotide sequence ID" value="NZ_CP101751.1"/>
</dbReference>
<reference evidence="1" key="1">
    <citation type="submission" date="2022-07" db="EMBL/GenBank/DDBJ databases">
        <title>Isolation, identification, and degradation of a PFOSA degrading strain from sewage treatment plant.</title>
        <authorList>
            <person name="Zhang L."/>
            <person name="Huo Y."/>
        </authorList>
    </citation>
    <scope>NUCLEOTIDE SEQUENCE</scope>
    <source>
        <strain evidence="1">C1</strain>
    </source>
</reference>